<feature type="region of interest" description="Disordered" evidence="2">
    <location>
        <begin position="344"/>
        <end position="376"/>
    </location>
</feature>
<feature type="region of interest" description="Disordered" evidence="2">
    <location>
        <begin position="83"/>
        <end position="109"/>
    </location>
</feature>
<evidence type="ECO:0000313" key="4">
    <source>
        <dbReference type="EMBL" id="RVW59770.1"/>
    </source>
</evidence>
<sequence length="709" mass="77380">MEPPMLTAPTATTTAGVSASGADHMPKLAFPESRRQHSRDLEISRSRSEGRDLAISQSRIAGLANSAVRFCVCLIVLGEAPTARKERSDSSNSPQDAASIPHPRDAVAGGDRTVYSPSVYAPQAQAYYYGGNVIVLFQLAILRHRATHAIMRCYDNAAGEWDEYPPYINAEGLEIGSPGIYNENPSLVFHAGYGYSPQMPYGPYSPVTTPLPSVGGDAHKGFDGFRSGGLWSDWPKSSDRQRSLTPLSPAVSPQPIGTLGSFGQNIGMASQQQRSFYGFGSSSNSYNRGYLQAGFNQGSSFGSAPISSLGMNGRAWLSLDSSRRRGRGSGSLCSCNGTLDILSEQNRGPRASKPKSQITAEHGSSIDNNKHSTSTAKTNDGLYNQLSFVTEYKDAKFFIIKSYSEDNVHKSIKYGVWASTPNGNRKLDAAYREAKEKQAACPVFLLFSVSNTSHLHILGYEDSAKRLTLCEVGGSKYNSLAPLCYLLQECVRISFSILLMLTSHCTLPLRPSSSGKGMGRVCGRFQVNASAQFCGVAEMVGPVDFDKSVDYWQQDKWSGQFPVKWHIIKDVPNSQFRHIVLENNDNKPVKLEQGIEILNIFKNYETDTSILDDFDFYEDRQKAMQERKARQQASLMVVGGNEHRNAVTLSTDFIKQMSKSYAQVVRLDDCGKDGTMPDRAGPASDPSMGARVKLDDAMTTAAVSSAQSS</sequence>
<dbReference type="GO" id="GO:0003729">
    <property type="term" value="F:mRNA binding"/>
    <property type="evidence" value="ECO:0007669"/>
    <property type="project" value="UniProtKB-UniRule"/>
</dbReference>
<feature type="domain" description="YTH" evidence="3">
    <location>
        <begin position="395"/>
        <end position="610"/>
    </location>
</feature>
<protein>
    <recommendedName>
        <fullName evidence="1">YTH domain-containing family protein</fullName>
    </recommendedName>
</protein>
<comment type="caution">
    <text evidence="4">The sequence shown here is derived from an EMBL/GenBank/DDBJ whole genome shotgun (WGS) entry which is preliminary data.</text>
</comment>
<dbReference type="PROSITE" id="PS50882">
    <property type="entry name" value="YTH"/>
    <property type="match status" value="1"/>
</dbReference>
<dbReference type="Proteomes" id="UP000288805">
    <property type="component" value="Unassembled WGS sequence"/>
</dbReference>
<dbReference type="PANTHER" id="PTHR12357">
    <property type="entry name" value="YTH YT521-B HOMOLOGY DOMAIN-CONTAINING"/>
    <property type="match status" value="1"/>
</dbReference>
<dbReference type="PANTHER" id="PTHR12357:SF89">
    <property type="entry name" value="YTH DOMAIN-CONTAINING FAMILY PROTEIN"/>
    <property type="match status" value="1"/>
</dbReference>
<dbReference type="InterPro" id="IPR045168">
    <property type="entry name" value="YTH_prot"/>
</dbReference>
<dbReference type="Pfam" id="PF04146">
    <property type="entry name" value="YTH"/>
    <property type="match status" value="2"/>
</dbReference>
<evidence type="ECO:0000313" key="5">
    <source>
        <dbReference type="Proteomes" id="UP000288805"/>
    </source>
</evidence>
<organism evidence="4 5">
    <name type="scientific">Vitis vinifera</name>
    <name type="common">Grape</name>
    <dbReference type="NCBI Taxonomy" id="29760"/>
    <lineage>
        <taxon>Eukaryota</taxon>
        <taxon>Viridiplantae</taxon>
        <taxon>Streptophyta</taxon>
        <taxon>Embryophyta</taxon>
        <taxon>Tracheophyta</taxon>
        <taxon>Spermatophyta</taxon>
        <taxon>Magnoliopsida</taxon>
        <taxon>eudicotyledons</taxon>
        <taxon>Gunneridae</taxon>
        <taxon>Pentapetalae</taxon>
        <taxon>rosids</taxon>
        <taxon>Vitales</taxon>
        <taxon>Vitaceae</taxon>
        <taxon>Viteae</taxon>
        <taxon>Vitis</taxon>
    </lineage>
</organism>
<feature type="region of interest" description="Disordered" evidence="2">
    <location>
        <begin position="1"/>
        <end position="49"/>
    </location>
</feature>
<evidence type="ECO:0000259" key="3">
    <source>
        <dbReference type="PROSITE" id="PS50882"/>
    </source>
</evidence>
<reference evidence="4 5" key="1">
    <citation type="journal article" date="2018" name="PLoS Genet.">
        <title>Population sequencing reveals clonal diversity and ancestral inbreeding in the grapevine cultivar Chardonnay.</title>
        <authorList>
            <person name="Roach M.J."/>
            <person name="Johnson D.L."/>
            <person name="Bohlmann J."/>
            <person name="van Vuuren H.J."/>
            <person name="Jones S.J."/>
            <person name="Pretorius I.S."/>
            <person name="Schmidt S.A."/>
            <person name="Borneman A.R."/>
        </authorList>
    </citation>
    <scope>NUCLEOTIDE SEQUENCE [LARGE SCALE GENOMIC DNA]</scope>
    <source>
        <strain evidence="5">cv. Chardonnay</strain>
        <tissue evidence="4">Leaf</tissue>
    </source>
</reference>
<feature type="compositionally biased region" description="Low complexity" evidence="2">
    <location>
        <begin position="7"/>
        <end position="22"/>
    </location>
</feature>
<dbReference type="Gene3D" id="3.10.590.10">
    <property type="entry name" value="ph1033 like domains"/>
    <property type="match status" value="2"/>
</dbReference>
<dbReference type="InterPro" id="IPR007275">
    <property type="entry name" value="YTH_domain"/>
</dbReference>
<comment type="similarity">
    <text evidence="1">Belongs to the YTHDF family.</text>
</comment>
<dbReference type="EMBL" id="QGNW01000878">
    <property type="protein sequence ID" value="RVW59770.1"/>
    <property type="molecule type" value="Genomic_DNA"/>
</dbReference>
<dbReference type="GO" id="GO:1990247">
    <property type="term" value="F:N6-methyladenosine-containing RNA reader activity"/>
    <property type="evidence" value="ECO:0007669"/>
    <property type="project" value="UniProtKB-UniRule"/>
</dbReference>
<feature type="compositionally biased region" description="Polar residues" evidence="2">
    <location>
        <begin position="365"/>
        <end position="376"/>
    </location>
</feature>
<evidence type="ECO:0000256" key="1">
    <source>
        <dbReference type="RuleBase" id="RU369095"/>
    </source>
</evidence>
<gene>
    <name evidence="4" type="primary">Ythdf1_0</name>
    <name evidence="4" type="ORF">CK203_096361</name>
</gene>
<accession>A0A438FJT1</accession>
<evidence type="ECO:0000256" key="2">
    <source>
        <dbReference type="SAM" id="MobiDB-lite"/>
    </source>
</evidence>
<keyword evidence="1" id="KW-0694">RNA-binding</keyword>
<name>A0A438FJT1_VITVI</name>
<comment type="function">
    <text evidence="1">Specifically recognizes and binds N6-methyladenosine (m6A)-containing RNAs, and regulates mRNA stability. M6A is a modification present at internal sites of mRNAs and some non-coding RNAs and plays a role in mRNA stability and processing.</text>
</comment>
<dbReference type="AlphaFoldDB" id="A0A438FJT1"/>
<proteinExistence type="inferred from homology"/>
<feature type="compositionally biased region" description="Basic and acidic residues" evidence="2">
    <location>
        <begin position="32"/>
        <end position="49"/>
    </location>
</feature>
<dbReference type="CDD" id="cd21134">
    <property type="entry name" value="YTH"/>
    <property type="match status" value="1"/>
</dbReference>